<comment type="caution">
    <text evidence="2">The sequence shown here is derived from an EMBL/GenBank/DDBJ whole genome shotgun (WGS) entry which is preliminary data.</text>
</comment>
<name>A0A1Y2HU54_9FUNG</name>
<evidence type="ECO:0000313" key="2">
    <source>
        <dbReference type="EMBL" id="ORZ37311.1"/>
    </source>
</evidence>
<dbReference type="AlphaFoldDB" id="A0A1Y2HU54"/>
<organism evidence="2 3">
    <name type="scientific">Catenaria anguillulae PL171</name>
    <dbReference type="NCBI Taxonomy" id="765915"/>
    <lineage>
        <taxon>Eukaryota</taxon>
        <taxon>Fungi</taxon>
        <taxon>Fungi incertae sedis</taxon>
        <taxon>Blastocladiomycota</taxon>
        <taxon>Blastocladiomycetes</taxon>
        <taxon>Blastocladiales</taxon>
        <taxon>Catenariaceae</taxon>
        <taxon>Catenaria</taxon>
    </lineage>
</organism>
<evidence type="ECO:0000256" key="1">
    <source>
        <dbReference type="SAM" id="MobiDB-lite"/>
    </source>
</evidence>
<keyword evidence="3" id="KW-1185">Reference proteome</keyword>
<protein>
    <submittedName>
        <fullName evidence="2">Uncharacterized protein</fullName>
    </submittedName>
</protein>
<proteinExistence type="predicted"/>
<gene>
    <name evidence="2" type="ORF">BCR44DRAFT_1430903</name>
</gene>
<accession>A0A1Y2HU54</accession>
<feature type="region of interest" description="Disordered" evidence="1">
    <location>
        <begin position="50"/>
        <end position="70"/>
    </location>
</feature>
<dbReference type="Proteomes" id="UP000193411">
    <property type="component" value="Unassembled WGS sequence"/>
</dbReference>
<sequence length="101" mass="10848">MSSWLSSARVAAPESSRRRTHLAIGPIPWSFLAGLCAAAPYSGGLLRRLPRPRPACETPRPRLADGPATDSASFEGFTLSCFAPRVRRRAIGSDMIVAIVL</sequence>
<evidence type="ECO:0000313" key="3">
    <source>
        <dbReference type="Proteomes" id="UP000193411"/>
    </source>
</evidence>
<reference evidence="2 3" key="1">
    <citation type="submission" date="2016-07" db="EMBL/GenBank/DDBJ databases">
        <title>Pervasive Adenine N6-methylation of Active Genes in Fungi.</title>
        <authorList>
            <consortium name="DOE Joint Genome Institute"/>
            <person name="Mondo S.J."/>
            <person name="Dannebaum R.O."/>
            <person name="Kuo R.C."/>
            <person name="Labutti K."/>
            <person name="Haridas S."/>
            <person name="Kuo A."/>
            <person name="Salamov A."/>
            <person name="Ahrendt S.R."/>
            <person name="Lipzen A."/>
            <person name="Sullivan W."/>
            <person name="Andreopoulos W.B."/>
            <person name="Clum A."/>
            <person name="Lindquist E."/>
            <person name="Daum C."/>
            <person name="Ramamoorthy G.K."/>
            <person name="Gryganskyi A."/>
            <person name="Culley D."/>
            <person name="Magnuson J.K."/>
            <person name="James T.Y."/>
            <person name="O'Malley M.A."/>
            <person name="Stajich J.E."/>
            <person name="Spatafora J.W."/>
            <person name="Visel A."/>
            <person name="Grigoriev I.V."/>
        </authorList>
    </citation>
    <scope>NUCLEOTIDE SEQUENCE [LARGE SCALE GENOMIC DNA]</scope>
    <source>
        <strain evidence="2 3">PL171</strain>
    </source>
</reference>
<dbReference type="EMBL" id="MCFL01000013">
    <property type="protein sequence ID" value="ORZ37311.1"/>
    <property type="molecule type" value="Genomic_DNA"/>
</dbReference>